<dbReference type="RefSeq" id="WP_378264935.1">
    <property type="nucleotide sequence ID" value="NZ_JBHSIT010000019.1"/>
</dbReference>
<dbReference type="EMBL" id="JBHSIT010000019">
    <property type="protein sequence ID" value="MFC4913734.1"/>
    <property type="molecule type" value="Genomic_DNA"/>
</dbReference>
<evidence type="ECO:0000313" key="1">
    <source>
        <dbReference type="EMBL" id="MFC4913734.1"/>
    </source>
</evidence>
<organism evidence="1 2">
    <name type="scientific">Actinomadura gamaensis</name>
    <dbReference type="NCBI Taxonomy" id="1763541"/>
    <lineage>
        <taxon>Bacteria</taxon>
        <taxon>Bacillati</taxon>
        <taxon>Actinomycetota</taxon>
        <taxon>Actinomycetes</taxon>
        <taxon>Streptosporangiales</taxon>
        <taxon>Thermomonosporaceae</taxon>
        <taxon>Actinomadura</taxon>
    </lineage>
</organism>
<reference evidence="2" key="1">
    <citation type="journal article" date="2019" name="Int. J. Syst. Evol. Microbiol.">
        <title>The Global Catalogue of Microorganisms (GCM) 10K type strain sequencing project: providing services to taxonomists for standard genome sequencing and annotation.</title>
        <authorList>
            <consortium name="The Broad Institute Genomics Platform"/>
            <consortium name="The Broad Institute Genome Sequencing Center for Infectious Disease"/>
            <person name="Wu L."/>
            <person name="Ma J."/>
        </authorList>
    </citation>
    <scope>NUCLEOTIDE SEQUENCE [LARGE SCALE GENOMIC DNA]</scope>
    <source>
        <strain evidence="2">KLKA75</strain>
    </source>
</reference>
<gene>
    <name evidence="1" type="ORF">ACFPCY_41040</name>
</gene>
<dbReference type="Proteomes" id="UP001595872">
    <property type="component" value="Unassembled WGS sequence"/>
</dbReference>
<proteinExistence type="predicted"/>
<keyword evidence="2" id="KW-1185">Reference proteome</keyword>
<accession>A0ABV9UC10</accession>
<name>A0ABV9UC10_9ACTN</name>
<evidence type="ECO:0000313" key="2">
    <source>
        <dbReference type="Proteomes" id="UP001595872"/>
    </source>
</evidence>
<protein>
    <submittedName>
        <fullName evidence="1">Uncharacterized protein</fullName>
    </submittedName>
</protein>
<comment type="caution">
    <text evidence="1">The sequence shown here is derived from an EMBL/GenBank/DDBJ whole genome shotgun (WGS) entry which is preliminary data.</text>
</comment>
<sequence length="253" mass="27659">MEEQQDAECIDPEQTRMVSQLVRKSGIVQDSVSRNSEAASKAYKLLCPDLPDRLSPPTISRMMRGKGIKKLKRSNLHLLYLTIHYYTQVKPGLSTASPSEVQAATEFADTVLQTGSGSAPPGGAFYNPNDPRHDRAAEILGRHGVDLIELAISQNNTKSFRKLAVLQFLSGNADDARYWNERAARAASAPPGPLNPEVAAEEAFTAGLQHAYNGNQEVAETYLALAAGAAHREAVTRLSEMRQMRQQSEESPL</sequence>